<dbReference type="GO" id="GO:0003677">
    <property type="term" value="F:DNA binding"/>
    <property type="evidence" value="ECO:0007669"/>
    <property type="project" value="InterPro"/>
</dbReference>
<gene>
    <name evidence="1" type="ORF">DARMORV10_A07P14610.1</name>
</gene>
<organism evidence="1">
    <name type="scientific">Brassica napus</name>
    <name type="common">Rape</name>
    <dbReference type="NCBI Taxonomy" id="3708"/>
    <lineage>
        <taxon>Eukaryota</taxon>
        <taxon>Viridiplantae</taxon>
        <taxon>Streptophyta</taxon>
        <taxon>Embryophyta</taxon>
        <taxon>Tracheophyta</taxon>
        <taxon>Spermatophyta</taxon>
        <taxon>Magnoliopsida</taxon>
        <taxon>eudicotyledons</taxon>
        <taxon>Gunneridae</taxon>
        <taxon>Pentapetalae</taxon>
        <taxon>rosids</taxon>
        <taxon>malvids</taxon>
        <taxon>Brassicales</taxon>
        <taxon>Brassicaceae</taxon>
        <taxon>Brassiceae</taxon>
        <taxon>Brassica</taxon>
    </lineage>
</organism>
<dbReference type="AlphaFoldDB" id="A0A816YKG8"/>
<dbReference type="Pfam" id="PF03754">
    <property type="entry name" value="At2g31720-like"/>
    <property type="match status" value="1"/>
</dbReference>
<reference evidence="1" key="1">
    <citation type="submission" date="2021-01" db="EMBL/GenBank/DDBJ databases">
        <authorList>
            <consortium name="Genoscope - CEA"/>
            <person name="William W."/>
        </authorList>
    </citation>
    <scope>NUCLEOTIDE SEQUENCE</scope>
</reference>
<dbReference type="EMBL" id="HG994361">
    <property type="protein sequence ID" value="CAF2162156.1"/>
    <property type="molecule type" value="Genomic_DNA"/>
</dbReference>
<protein>
    <submittedName>
        <fullName evidence="1">(rape) hypothetical protein</fullName>
    </submittedName>
</protein>
<dbReference type="Proteomes" id="UP001295469">
    <property type="component" value="Chromosome A07"/>
</dbReference>
<accession>A0A816YKG8</accession>
<evidence type="ECO:0000313" key="1">
    <source>
        <dbReference type="EMBL" id="CAF2162156.1"/>
    </source>
</evidence>
<dbReference type="InterPro" id="IPR005508">
    <property type="entry name" value="At2g31720-like"/>
</dbReference>
<sequence>MSSLLTHSFMTSDEKEKIENRVKGDRGGGLTVEVINPTLKVWELKMRRSHETGKTSSLYWRINGTMWSKLIISNKVMSCSFGPLGLSKSYALRLSCFKEKKGKSHVPESSNICGAHPSYQRLEFSSLCSRMLLLSSVTNLPLLYCLWWSVMDVKTD</sequence>
<name>A0A816YKG8_BRANA</name>
<proteinExistence type="predicted"/>